<evidence type="ECO:0000313" key="2">
    <source>
        <dbReference type="Proteomes" id="UP000031668"/>
    </source>
</evidence>
<evidence type="ECO:0000313" key="1">
    <source>
        <dbReference type="EMBL" id="KII72277.1"/>
    </source>
</evidence>
<gene>
    <name evidence="1" type="ORF">RF11_01120</name>
</gene>
<protein>
    <recommendedName>
        <fullName evidence="3">Reverse transcriptase domain-containing protein</fullName>
    </recommendedName>
</protein>
<dbReference type="EMBL" id="JWZT01001311">
    <property type="protein sequence ID" value="KII72277.1"/>
    <property type="molecule type" value="Genomic_DNA"/>
</dbReference>
<name>A0A0C2NE40_THEKT</name>
<comment type="caution">
    <text evidence="1">The sequence shown here is derived from an EMBL/GenBank/DDBJ whole genome shotgun (WGS) entry which is preliminary data.</text>
</comment>
<reference evidence="1 2" key="1">
    <citation type="journal article" date="2014" name="Genome Biol. Evol.">
        <title>The genome of the myxosporean Thelohanellus kitauei shows adaptations to nutrient acquisition within its fish host.</title>
        <authorList>
            <person name="Yang Y."/>
            <person name="Xiong J."/>
            <person name="Zhou Z."/>
            <person name="Huo F."/>
            <person name="Miao W."/>
            <person name="Ran C."/>
            <person name="Liu Y."/>
            <person name="Zhang J."/>
            <person name="Feng J."/>
            <person name="Wang M."/>
            <person name="Wang M."/>
            <person name="Wang L."/>
            <person name="Yao B."/>
        </authorList>
    </citation>
    <scope>NUCLEOTIDE SEQUENCE [LARGE SCALE GENOMIC DNA]</scope>
    <source>
        <strain evidence="1">Wuqing</strain>
    </source>
</reference>
<keyword evidence="2" id="KW-1185">Reference proteome</keyword>
<dbReference type="AlphaFoldDB" id="A0A0C2NE40"/>
<proteinExistence type="predicted"/>
<sequence>MIIICKNQADLQKGLTLTDNWCEEYGMEVNTSKCANLGIRDGAQYSLSITSHGQNIPSLGVKDFYDYLGLRIAIDTRIADSKFKSTLDSCSEDIALIGNSVLAPHNKISMIKSFVLSKLNHVMRLKDINKTDLTNFSKDLRGHIRELLDL</sequence>
<dbReference type="OrthoDB" id="5984630at2759"/>
<evidence type="ECO:0008006" key="3">
    <source>
        <dbReference type="Google" id="ProtNLM"/>
    </source>
</evidence>
<accession>A0A0C2NE40</accession>
<dbReference type="Proteomes" id="UP000031668">
    <property type="component" value="Unassembled WGS sequence"/>
</dbReference>
<organism evidence="1 2">
    <name type="scientific">Thelohanellus kitauei</name>
    <name type="common">Myxosporean</name>
    <dbReference type="NCBI Taxonomy" id="669202"/>
    <lineage>
        <taxon>Eukaryota</taxon>
        <taxon>Metazoa</taxon>
        <taxon>Cnidaria</taxon>
        <taxon>Myxozoa</taxon>
        <taxon>Myxosporea</taxon>
        <taxon>Bivalvulida</taxon>
        <taxon>Platysporina</taxon>
        <taxon>Myxobolidae</taxon>
        <taxon>Thelohanellus</taxon>
    </lineage>
</organism>